<proteinExistence type="predicted"/>
<name>A0ACC2W563_9TREE</name>
<evidence type="ECO:0000313" key="2">
    <source>
        <dbReference type="Proteomes" id="UP001230649"/>
    </source>
</evidence>
<keyword evidence="2" id="KW-1185">Reference proteome</keyword>
<reference evidence="1" key="1">
    <citation type="submission" date="2023-04" db="EMBL/GenBank/DDBJ databases">
        <title>Draft Genome sequencing of Naganishia species isolated from polar environments using Oxford Nanopore Technology.</title>
        <authorList>
            <person name="Leo P."/>
            <person name="Venkateswaran K."/>
        </authorList>
    </citation>
    <scope>NUCLEOTIDE SEQUENCE</scope>
    <source>
        <strain evidence="1">MNA-CCFEE 5262</strain>
    </source>
</reference>
<accession>A0ACC2W563</accession>
<evidence type="ECO:0000313" key="1">
    <source>
        <dbReference type="EMBL" id="KAJ9106899.1"/>
    </source>
</evidence>
<organism evidence="1 2">
    <name type="scientific">Naganishia adeliensis</name>
    <dbReference type="NCBI Taxonomy" id="92952"/>
    <lineage>
        <taxon>Eukaryota</taxon>
        <taxon>Fungi</taxon>
        <taxon>Dikarya</taxon>
        <taxon>Basidiomycota</taxon>
        <taxon>Agaricomycotina</taxon>
        <taxon>Tremellomycetes</taxon>
        <taxon>Filobasidiales</taxon>
        <taxon>Filobasidiaceae</taxon>
        <taxon>Naganishia</taxon>
    </lineage>
</organism>
<protein>
    <submittedName>
        <fullName evidence="1">Uncharacterized protein</fullName>
    </submittedName>
</protein>
<dbReference type="Proteomes" id="UP001230649">
    <property type="component" value="Unassembled WGS sequence"/>
</dbReference>
<sequence>MPSKLSTSSGSVCVPSYLRGTVASGAKQREKVVPKARAETKALSLKRKMKRSARRLEVARETKGYLQLTKAAKAKVSPRTYVREGLRVEVPTFVFQQYEDSVEEKRARIDSMIDEERQGPRNEDGLFVGRHTYGDAEGEVVLERVAWMEAMEDQTGVNYECRRYCLARGIKYPLEDDEDDEE</sequence>
<comment type="caution">
    <text evidence="1">The sequence shown here is derived from an EMBL/GenBank/DDBJ whole genome shotgun (WGS) entry which is preliminary data.</text>
</comment>
<dbReference type="EMBL" id="JASBWS010000040">
    <property type="protein sequence ID" value="KAJ9106899.1"/>
    <property type="molecule type" value="Genomic_DNA"/>
</dbReference>
<gene>
    <name evidence="1" type="ORF">QFC20_003907</name>
</gene>